<dbReference type="AlphaFoldDB" id="A0A318J865"/>
<keyword evidence="4 7" id="KW-0812">Transmembrane</keyword>
<dbReference type="GO" id="GO:0000041">
    <property type="term" value="P:transition metal ion transport"/>
    <property type="evidence" value="ECO:0007669"/>
    <property type="project" value="InterPro"/>
</dbReference>
<feature type="domain" description="PDGLE" evidence="8">
    <location>
        <begin position="243"/>
        <end position="344"/>
    </location>
</feature>
<feature type="transmembrane region" description="Helical" evidence="7">
    <location>
        <begin position="7"/>
        <end position="27"/>
    </location>
</feature>
<reference evidence="9 10" key="1">
    <citation type="submission" date="2018-05" db="EMBL/GenBank/DDBJ databases">
        <title>Genomic Encyclopedia of Type Strains, Phase IV (KMG-IV): sequencing the most valuable type-strain genomes for metagenomic binning, comparative biology and taxonomic classification.</title>
        <authorList>
            <person name="Goeker M."/>
        </authorList>
    </citation>
    <scope>NUCLEOTIDE SEQUENCE [LARGE SCALE GENOMIC DNA]</scope>
    <source>
        <strain evidence="9 10">DSM 25134</strain>
    </source>
</reference>
<evidence type="ECO:0000256" key="5">
    <source>
        <dbReference type="ARBA" id="ARBA00022989"/>
    </source>
</evidence>
<dbReference type="Pfam" id="PF13190">
    <property type="entry name" value="PDGLE"/>
    <property type="match status" value="1"/>
</dbReference>
<feature type="transmembrane region" description="Helical" evidence="7">
    <location>
        <begin position="39"/>
        <end position="60"/>
    </location>
</feature>
<evidence type="ECO:0000256" key="4">
    <source>
        <dbReference type="ARBA" id="ARBA00022692"/>
    </source>
</evidence>
<proteinExistence type="predicted"/>
<gene>
    <name evidence="9" type="ORF">DFR38_12818</name>
</gene>
<comment type="caution">
    <text evidence="9">The sequence shown here is derived from an EMBL/GenBank/DDBJ whole genome shotgun (WGS) entry which is preliminary data.</text>
</comment>
<accession>A0A318J865</accession>
<feature type="transmembrane region" description="Helical" evidence="7">
    <location>
        <begin position="191"/>
        <end position="213"/>
    </location>
</feature>
<feature type="transmembrane region" description="Helical" evidence="7">
    <location>
        <begin position="140"/>
        <end position="160"/>
    </location>
</feature>
<dbReference type="EMBL" id="QJKC01000028">
    <property type="protein sequence ID" value="PXX40078.1"/>
    <property type="molecule type" value="Genomic_DNA"/>
</dbReference>
<evidence type="ECO:0000259" key="8">
    <source>
        <dbReference type="Pfam" id="PF13190"/>
    </source>
</evidence>
<sequence>MHIPDGYLSPATCALAYAVALPFWLVAYRHAKRLLHTRMVPLFALFSAFSFVIMMFNLPLPGGTSGHAVGMGIISIVLGPWASIIAISVALLIQALFFGDGGITSFGANSLNMAIVGSLVAWACYQLLAAGAPLQSRRRVLAAAVSGYLAINTAALLAAIEFGLQPLLFHDAAGTPLYAPYPLSVAVPAMMLGHLSFAGLAELLITGGLVAYLQRAYPELLSLQAGRSDVAGAAVRSTRKLWYGLAALMILSPLGLLAAGTAWGEWGVEDFANAASRQQMALASGQVAPPAAAPEGLARLASLWSAPFPDYAPAFVHSANFGYVLSAVFGAGLILLALLLLSRLAGKQGLAE</sequence>
<evidence type="ECO:0000256" key="6">
    <source>
        <dbReference type="ARBA" id="ARBA00023136"/>
    </source>
</evidence>
<comment type="subcellular location">
    <subcellularLocation>
        <location evidence="1">Cell membrane</location>
        <topology evidence="1">Multi-pass membrane protein</topology>
    </subcellularLocation>
</comment>
<evidence type="ECO:0000313" key="10">
    <source>
        <dbReference type="Proteomes" id="UP000248395"/>
    </source>
</evidence>
<dbReference type="Gene3D" id="1.10.1760.20">
    <property type="match status" value="1"/>
</dbReference>
<keyword evidence="5 7" id="KW-1133">Transmembrane helix</keyword>
<dbReference type="GO" id="GO:0005886">
    <property type="term" value="C:plasma membrane"/>
    <property type="evidence" value="ECO:0007669"/>
    <property type="project" value="UniProtKB-SubCell"/>
</dbReference>
<dbReference type="PANTHER" id="PTHR34229:SF1">
    <property type="entry name" value="METAL TRANSPORT PROTEIN HI_1621-RELATED"/>
    <property type="match status" value="1"/>
</dbReference>
<dbReference type="OrthoDB" id="9809846at2"/>
<organism evidence="9 10">
    <name type="scientific">Aquitalea magnusonii</name>
    <dbReference type="NCBI Taxonomy" id="332411"/>
    <lineage>
        <taxon>Bacteria</taxon>
        <taxon>Pseudomonadati</taxon>
        <taxon>Pseudomonadota</taxon>
        <taxon>Betaproteobacteria</taxon>
        <taxon>Neisseriales</taxon>
        <taxon>Chromobacteriaceae</taxon>
        <taxon>Aquitalea</taxon>
    </lineage>
</organism>
<evidence type="ECO:0000256" key="2">
    <source>
        <dbReference type="ARBA" id="ARBA00022448"/>
    </source>
</evidence>
<evidence type="ECO:0000256" key="7">
    <source>
        <dbReference type="SAM" id="Phobius"/>
    </source>
</evidence>
<keyword evidence="6 7" id="KW-0472">Membrane</keyword>
<keyword evidence="2" id="KW-0813">Transport</keyword>
<keyword evidence="3" id="KW-1003">Cell membrane</keyword>
<feature type="transmembrane region" description="Helical" evidence="7">
    <location>
        <begin position="72"/>
        <end position="98"/>
    </location>
</feature>
<feature type="transmembrane region" description="Helical" evidence="7">
    <location>
        <begin position="321"/>
        <end position="341"/>
    </location>
</feature>
<dbReference type="PANTHER" id="PTHR34229">
    <property type="entry name" value="METAL TRANSPORT PROTEIN HI_1621-RELATED"/>
    <property type="match status" value="1"/>
</dbReference>
<evidence type="ECO:0000256" key="1">
    <source>
        <dbReference type="ARBA" id="ARBA00004651"/>
    </source>
</evidence>
<evidence type="ECO:0000256" key="3">
    <source>
        <dbReference type="ARBA" id="ARBA00022475"/>
    </source>
</evidence>
<dbReference type="Pfam" id="PF01891">
    <property type="entry name" value="CbiM"/>
    <property type="match status" value="1"/>
</dbReference>
<feature type="transmembrane region" description="Helical" evidence="7">
    <location>
        <begin position="241"/>
        <end position="263"/>
    </location>
</feature>
<feature type="transmembrane region" description="Helical" evidence="7">
    <location>
        <begin position="110"/>
        <end position="128"/>
    </location>
</feature>
<dbReference type="InterPro" id="IPR002751">
    <property type="entry name" value="CbiM/NikMN"/>
</dbReference>
<dbReference type="RefSeq" id="WP_110313817.1">
    <property type="nucleotide sequence ID" value="NZ_QJKC01000028.1"/>
</dbReference>
<name>A0A318J865_9NEIS</name>
<dbReference type="NCBIfam" id="NF008873">
    <property type="entry name" value="PRK11909.1"/>
    <property type="match status" value="1"/>
</dbReference>
<keyword evidence="10" id="KW-1185">Reference proteome</keyword>
<protein>
    <submittedName>
        <fullName evidence="9">Cobalt/nickel transport system permease protein</fullName>
    </submittedName>
</protein>
<dbReference type="InterPro" id="IPR025937">
    <property type="entry name" value="PDGLE_dom"/>
</dbReference>
<dbReference type="Proteomes" id="UP000248395">
    <property type="component" value="Unassembled WGS sequence"/>
</dbReference>
<evidence type="ECO:0000313" key="9">
    <source>
        <dbReference type="EMBL" id="PXX40078.1"/>
    </source>
</evidence>